<accession>A0A9C7URI8</accession>
<dbReference type="Proteomes" id="UP001061958">
    <property type="component" value="Unassembled WGS sequence"/>
</dbReference>
<dbReference type="SUPFAM" id="SSF54791">
    <property type="entry name" value="Eukaryotic type KH-domain (KH-domain type I)"/>
    <property type="match status" value="1"/>
</dbReference>
<dbReference type="OrthoDB" id="1937934at2759"/>
<dbReference type="EMBL" id="BQMJ01000034">
    <property type="protein sequence ID" value="GJQ12577.1"/>
    <property type="molecule type" value="Genomic_DNA"/>
</dbReference>
<evidence type="ECO:0000313" key="4">
    <source>
        <dbReference type="EMBL" id="GJQ12577.1"/>
    </source>
</evidence>
<evidence type="ECO:0000259" key="3">
    <source>
        <dbReference type="SMART" id="SM00322"/>
    </source>
</evidence>
<dbReference type="GO" id="GO:0003723">
    <property type="term" value="F:RNA binding"/>
    <property type="evidence" value="ECO:0007669"/>
    <property type="project" value="UniProtKB-UniRule"/>
</dbReference>
<protein>
    <recommendedName>
        <fullName evidence="3">K Homology domain-containing protein</fullName>
    </recommendedName>
</protein>
<dbReference type="Gene3D" id="3.30.1370.10">
    <property type="entry name" value="K Homology domain, type 1"/>
    <property type="match status" value="1"/>
</dbReference>
<feature type="domain" description="K Homology" evidence="3">
    <location>
        <begin position="334"/>
        <end position="399"/>
    </location>
</feature>
<sequence length="486" mass="53709">MTGHSLFGCIDALYQREVEAIFSLQFVDPVSLKSQSDSSSVQMGGLWSPSLSSLHESMGPALMNVTQHIIDNPTTQDSDSIPSDKESLEFQRVTNAMSATSLSQNVERQQPVKLRLYGYIAQVLRLIRLLTVPNSTLEMIGTVTFSLKLNEEEQKYLCEGDEKNFFRWIVSRSAASVQLECASSSRDSSHVIISGKFECVIKAYDLVAELLDPQRRGKHPVEEVETKSHNSEVKQSSGLDSASEFPAVWLTLQESSLADPFSSRQQSPVSRHFSDWVVPPSLVSSHNTLSNHYHPTSNAVSSHSFLSSSAPSPSMNHTLSSISHTNNNNNKKEEIISRSLPISADLGGVVVGRGGTMINRVRRDFGVEVDINPGETSVRLRGPKSSVDAAFRFYEKKLEHALRKRGEFHISPTKFSEEMESPEGDGGISCSPFSLPNSAFSHHPSTSPPHSIPSLMPVNDSQFDDGFAGDRNLFGELLPNIRHRHW</sequence>
<dbReference type="InterPro" id="IPR004088">
    <property type="entry name" value="KH_dom_type_1"/>
</dbReference>
<reference evidence="4" key="1">
    <citation type="journal article" date="2022" name="Proc. Natl. Acad. Sci. U.S.A.">
        <title>Life cycle and functional genomics of the unicellular red alga Galdieria for elucidating algal and plant evolution and industrial use.</title>
        <authorList>
            <person name="Hirooka S."/>
            <person name="Itabashi T."/>
            <person name="Ichinose T.M."/>
            <person name="Onuma R."/>
            <person name="Fujiwara T."/>
            <person name="Yamashita S."/>
            <person name="Jong L.W."/>
            <person name="Tomita R."/>
            <person name="Iwane A.H."/>
            <person name="Miyagishima S.Y."/>
        </authorList>
    </citation>
    <scope>NUCLEOTIDE SEQUENCE</scope>
    <source>
        <strain evidence="4">NBRC 102759</strain>
    </source>
</reference>
<dbReference type="SMART" id="SM00322">
    <property type="entry name" value="KH"/>
    <property type="match status" value="1"/>
</dbReference>
<reference evidence="4" key="2">
    <citation type="submission" date="2022-01" db="EMBL/GenBank/DDBJ databases">
        <authorList>
            <person name="Hirooka S."/>
            <person name="Miyagishima S.Y."/>
        </authorList>
    </citation>
    <scope>NUCLEOTIDE SEQUENCE</scope>
    <source>
        <strain evidence="4">NBRC 102759</strain>
    </source>
</reference>
<dbReference type="AlphaFoldDB" id="A0A9C7URI8"/>
<dbReference type="Pfam" id="PF00013">
    <property type="entry name" value="KH_1"/>
    <property type="match status" value="1"/>
</dbReference>
<feature type="region of interest" description="Disordered" evidence="2">
    <location>
        <begin position="413"/>
        <end position="454"/>
    </location>
</feature>
<evidence type="ECO:0000256" key="2">
    <source>
        <dbReference type="SAM" id="MobiDB-lite"/>
    </source>
</evidence>
<comment type="caution">
    <text evidence="4">The sequence shown here is derived from an EMBL/GenBank/DDBJ whole genome shotgun (WGS) entry which is preliminary data.</text>
</comment>
<feature type="region of interest" description="Disordered" evidence="2">
    <location>
        <begin position="215"/>
        <end position="237"/>
    </location>
</feature>
<keyword evidence="1" id="KW-0694">RNA-binding</keyword>
<evidence type="ECO:0000256" key="1">
    <source>
        <dbReference type="PROSITE-ProRule" id="PRU00117"/>
    </source>
</evidence>
<proteinExistence type="predicted"/>
<dbReference type="InterPro" id="IPR036612">
    <property type="entry name" value="KH_dom_type_1_sf"/>
</dbReference>
<dbReference type="InterPro" id="IPR004087">
    <property type="entry name" value="KH_dom"/>
</dbReference>
<gene>
    <name evidence="4" type="ORF">GpartN1_g4368.t1</name>
</gene>
<name>A0A9C7URI8_9RHOD</name>
<organism evidence="4 5">
    <name type="scientific">Galdieria partita</name>
    <dbReference type="NCBI Taxonomy" id="83374"/>
    <lineage>
        <taxon>Eukaryota</taxon>
        <taxon>Rhodophyta</taxon>
        <taxon>Bangiophyceae</taxon>
        <taxon>Galdieriales</taxon>
        <taxon>Galdieriaceae</taxon>
        <taxon>Galdieria</taxon>
    </lineage>
</organism>
<dbReference type="PROSITE" id="PS50084">
    <property type="entry name" value="KH_TYPE_1"/>
    <property type="match status" value="1"/>
</dbReference>
<evidence type="ECO:0000313" key="5">
    <source>
        <dbReference type="Proteomes" id="UP001061958"/>
    </source>
</evidence>
<feature type="compositionally biased region" description="Basic and acidic residues" evidence="2">
    <location>
        <begin position="215"/>
        <end position="232"/>
    </location>
</feature>
<feature type="compositionally biased region" description="Polar residues" evidence="2">
    <location>
        <begin position="431"/>
        <end position="440"/>
    </location>
</feature>
<keyword evidence="5" id="KW-1185">Reference proteome</keyword>